<proteinExistence type="predicted"/>
<reference evidence="8" key="1">
    <citation type="submission" date="2015-02" db="EMBL/GenBank/DDBJ databases">
        <title>Genome sequencing for Strongylocentrotus purpuratus.</title>
        <authorList>
            <person name="Murali S."/>
            <person name="Liu Y."/>
            <person name="Vee V."/>
            <person name="English A."/>
            <person name="Wang M."/>
            <person name="Skinner E."/>
            <person name="Han Y."/>
            <person name="Muzny D.M."/>
            <person name="Worley K.C."/>
            <person name="Gibbs R.A."/>
        </authorList>
    </citation>
    <scope>NUCLEOTIDE SEQUENCE</scope>
</reference>
<dbReference type="AlphaFoldDB" id="A0A7M7RGZ2"/>
<evidence type="ECO:0000259" key="6">
    <source>
        <dbReference type="SMART" id="SM00563"/>
    </source>
</evidence>
<dbReference type="GO" id="GO:0006654">
    <property type="term" value="P:phosphatidic acid biosynthetic process"/>
    <property type="evidence" value="ECO:0000318"/>
    <property type="project" value="GO_Central"/>
</dbReference>
<keyword evidence="3" id="KW-0808">Transferase</keyword>
<evidence type="ECO:0000256" key="1">
    <source>
        <dbReference type="ARBA" id="ARBA00004728"/>
    </source>
</evidence>
<protein>
    <recommendedName>
        <fullName evidence="2">1-acylglycerol-3-phosphate O-acyltransferase</fullName>
        <ecNumber evidence="2">2.3.1.51</ecNumber>
    </recommendedName>
</protein>
<evidence type="ECO:0000256" key="4">
    <source>
        <dbReference type="ARBA" id="ARBA00023315"/>
    </source>
</evidence>
<feature type="domain" description="Phospholipid/glycerol acyltransferase" evidence="6">
    <location>
        <begin position="106"/>
        <end position="229"/>
    </location>
</feature>
<evidence type="ECO:0000313" key="7">
    <source>
        <dbReference type="EnsemblMetazoa" id="XP_796650"/>
    </source>
</evidence>
<dbReference type="PANTHER" id="PTHR10434:SF11">
    <property type="entry name" value="1-ACYL-SN-GLYCEROL-3-PHOSPHATE ACYLTRANSFERASE"/>
    <property type="match status" value="1"/>
</dbReference>
<dbReference type="EC" id="2.3.1.51" evidence="2"/>
<feature type="transmembrane region" description="Helical" evidence="5">
    <location>
        <begin position="17"/>
        <end position="35"/>
    </location>
</feature>
<feature type="transmembrane region" description="Helical" evidence="5">
    <location>
        <begin position="47"/>
        <end position="67"/>
    </location>
</feature>
<dbReference type="Pfam" id="PF01553">
    <property type="entry name" value="Acyltransferase"/>
    <property type="match status" value="1"/>
</dbReference>
<evidence type="ECO:0000256" key="5">
    <source>
        <dbReference type="SAM" id="Phobius"/>
    </source>
</evidence>
<dbReference type="InParanoid" id="A0A7M7RGZ2"/>
<evidence type="ECO:0000256" key="2">
    <source>
        <dbReference type="ARBA" id="ARBA00013211"/>
    </source>
</evidence>
<keyword evidence="5" id="KW-0472">Membrane</keyword>
<keyword evidence="8" id="KW-1185">Reference proteome</keyword>
<dbReference type="GO" id="GO:0005783">
    <property type="term" value="C:endoplasmic reticulum"/>
    <property type="evidence" value="ECO:0000318"/>
    <property type="project" value="GO_Central"/>
</dbReference>
<evidence type="ECO:0000313" key="8">
    <source>
        <dbReference type="Proteomes" id="UP000007110"/>
    </source>
</evidence>
<evidence type="ECO:0000256" key="3">
    <source>
        <dbReference type="ARBA" id="ARBA00022679"/>
    </source>
</evidence>
<dbReference type="CDD" id="cd07989">
    <property type="entry name" value="LPLAT_AGPAT-like"/>
    <property type="match status" value="1"/>
</dbReference>
<comment type="pathway">
    <text evidence="1">Phospholipid metabolism; CDP-diacylglycerol biosynthesis; CDP-diacylglycerol from sn-glycerol 3-phosphate: step 2/3.</text>
</comment>
<keyword evidence="5" id="KW-0812">Transmembrane</keyword>
<dbReference type="SMART" id="SM00563">
    <property type="entry name" value="PlsC"/>
    <property type="match status" value="1"/>
</dbReference>
<reference evidence="7" key="2">
    <citation type="submission" date="2021-01" db="UniProtKB">
        <authorList>
            <consortium name="EnsemblMetazoa"/>
        </authorList>
    </citation>
    <scope>IDENTIFICATION</scope>
</reference>
<dbReference type="OrthoDB" id="202234at2759"/>
<dbReference type="KEGG" id="spu:592014"/>
<dbReference type="EnsemblMetazoa" id="XM_791557">
    <property type="protein sequence ID" value="XP_796650"/>
    <property type="gene ID" value="LOC592014"/>
</dbReference>
<keyword evidence="5" id="KW-1133">Transmembrane helix</keyword>
<keyword evidence="4" id="KW-0012">Acyltransferase</keyword>
<organism evidence="7 8">
    <name type="scientific">Strongylocentrotus purpuratus</name>
    <name type="common">Purple sea urchin</name>
    <dbReference type="NCBI Taxonomy" id="7668"/>
    <lineage>
        <taxon>Eukaryota</taxon>
        <taxon>Metazoa</taxon>
        <taxon>Echinodermata</taxon>
        <taxon>Eleutherozoa</taxon>
        <taxon>Echinozoa</taxon>
        <taxon>Echinoidea</taxon>
        <taxon>Euechinoidea</taxon>
        <taxon>Echinacea</taxon>
        <taxon>Camarodonta</taxon>
        <taxon>Echinidea</taxon>
        <taxon>Strongylocentrotidae</taxon>
        <taxon>Strongylocentrotus</taxon>
    </lineage>
</organism>
<dbReference type="PANTHER" id="PTHR10434">
    <property type="entry name" value="1-ACYL-SN-GLYCEROL-3-PHOSPHATE ACYLTRANSFERASE"/>
    <property type="match status" value="1"/>
</dbReference>
<dbReference type="SUPFAM" id="SSF69593">
    <property type="entry name" value="Glycerol-3-phosphate (1)-acyltransferase"/>
    <property type="match status" value="1"/>
</dbReference>
<dbReference type="OMA" id="HELMEIY"/>
<name>A0A7M7RGZ2_STRPU</name>
<dbReference type="GeneID" id="592014"/>
<dbReference type="RefSeq" id="XP_796650.1">
    <property type="nucleotide sequence ID" value="XM_791557.5"/>
</dbReference>
<accession>A0A7M7RGZ2</accession>
<dbReference type="InterPro" id="IPR002123">
    <property type="entry name" value="Plipid/glycerol_acylTrfase"/>
</dbReference>
<dbReference type="GO" id="GO:0003841">
    <property type="term" value="F:1-acylglycerol-3-phosphate O-acyltransferase activity"/>
    <property type="evidence" value="ECO:0000318"/>
    <property type="project" value="GO_Central"/>
</dbReference>
<sequence length="296" mass="32846">MEEQIVYETTTHSSPGSTLKLTVFLVAALGMVYLISRSRCGAFYARYITLIASYIVFGLLFVPILMLNPGSPKNAWWLTKYGNIFQLPLCRLTIKRKGCAYPEGPFVVVCNHQSSLDSPVIMHDDIWPGNCVVIMKKAMKYTGPFGLCLILSGTLFVDRKSSASAKDMLRHAVDAIQKDKRRVWVFPEGTRRLMTEKQSEEPLLPFKKGAFNLAVLAQVPIVPVVLSSQAKLFSSKEYLFEPGEVTSTVLPPVPTTGLTLDDVTTLSEEVRAKMIDVFVNQHENGHVVTGGDESKN</sequence>
<dbReference type="Proteomes" id="UP000007110">
    <property type="component" value="Unassembled WGS sequence"/>
</dbReference>